<evidence type="ECO:0000256" key="1">
    <source>
        <dbReference type="ARBA" id="ARBA00006844"/>
    </source>
</evidence>
<evidence type="ECO:0000256" key="2">
    <source>
        <dbReference type="ARBA" id="ARBA00023203"/>
    </source>
</evidence>
<name>A0A183PRP0_9TREM</name>
<dbReference type="GO" id="GO:0030042">
    <property type="term" value="P:actin filament depolymerization"/>
    <property type="evidence" value="ECO:0007669"/>
    <property type="project" value="InterPro"/>
</dbReference>
<keyword evidence="4" id="KW-1185">Reference proteome</keyword>
<protein>
    <submittedName>
        <fullName evidence="3">Uncharacterized protein</fullName>
    </submittedName>
</protein>
<dbReference type="Proteomes" id="UP000269396">
    <property type="component" value="Unassembled WGS sequence"/>
</dbReference>
<evidence type="ECO:0000313" key="3">
    <source>
        <dbReference type="EMBL" id="VDP72988.1"/>
    </source>
</evidence>
<dbReference type="Gene3D" id="3.40.20.10">
    <property type="entry name" value="Severin"/>
    <property type="match status" value="1"/>
</dbReference>
<accession>A0A183PRP0</accession>
<evidence type="ECO:0000313" key="4">
    <source>
        <dbReference type="Proteomes" id="UP000269396"/>
    </source>
</evidence>
<sequence>MCSGIKPSAKCEATYKELKIDHRYRYILFKIVNNQIDVIKIAPRDETISQFQDEVMNYQHMGCYGLLDYECEGVKGSSLIYFSLVSDSALPVARTLYASTRMALRSCFDGIKTDIEAHDVNELMEKIKASSATDKSKTR</sequence>
<dbReference type="EMBL" id="UZAL01038082">
    <property type="protein sequence ID" value="VDP72988.1"/>
    <property type="molecule type" value="Genomic_DNA"/>
</dbReference>
<keyword evidence="2" id="KW-0009">Actin-binding</keyword>
<proteinExistence type="inferred from homology"/>
<dbReference type="InterPro" id="IPR017904">
    <property type="entry name" value="ADF/Cofilin"/>
</dbReference>
<reference evidence="3 4" key="1">
    <citation type="submission" date="2018-11" db="EMBL/GenBank/DDBJ databases">
        <authorList>
            <consortium name="Pathogen Informatics"/>
        </authorList>
    </citation>
    <scope>NUCLEOTIDE SEQUENCE [LARGE SCALE GENOMIC DNA]</scope>
    <source>
        <strain>Denwood</strain>
        <strain evidence="4">Zambia</strain>
    </source>
</reference>
<dbReference type="STRING" id="31246.A0A183PRP0"/>
<dbReference type="SMART" id="SM00102">
    <property type="entry name" value="ADF"/>
    <property type="match status" value="1"/>
</dbReference>
<comment type="similarity">
    <text evidence="1">Belongs to the actin-binding proteins ADF family.</text>
</comment>
<dbReference type="GO" id="GO:0003779">
    <property type="term" value="F:actin binding"/>
    <property type="evidence" value="ECO:0007669"/>
    <property type="project" value="UniProtKB-KW"/>
</dbReference>
<gene>
    <name evidence="3" type="ORF">SMTD_LOCUS17023</name>
</gene>
<dbReference type="PROSITE" id="PS51263">
    <property type="entry name" value="ADF_H"/>
    <property type="match status" value="1"/>
</dbReference>
<dbReference type="GO" id="GO:0015629">
    <property type="term" value="C:actin cytoskeleton"/>
    <property type="evidence" value="ECO:0007669"/>
    <property type="project" value="InterPro"/>
</dbReference>
<dbReference type="PANTHER" id="PTHR11913">
    <property type="entry name" value="COFILIN-RELATED"/>
    <property type="match status" value="1"/>
</dbReference>
<dbReference type="AlphaFoldDB" id="A0A183PRP0"/>
<organism evidence="3 4">
    <name type="scientific">Schistosoma mattheei</name>
    <dbReference type="NCBI Taxonomy" id="31246"/>
    <lineage>
        <taxon>Eukaryota</taxon>
        <taxon>Metazoa</taxon>
        <taxon>Spiralia</taxon>
        <taxon>Lophotrochozoa</taxon>
        <taxon>Platyhelminthes</taxon>
        <taxon>Trematoda</taxon>
        <taxon>Digenea</taxon>
        <taxon>Strigeidida</taxon>
        <taxon>Schistosomatoidea</taxon>
        <taxon>Schistosomatidae</taxon>
        <taxon>Schistosoma</taxon>
    </lineage>
</organism>
<dbReference type="SUPFAM" id="SSF55753">
    <property type="entry name" value="Actin depolymerizing proteins"/>
    <property type="match status" value="1"/>
</dbReference>
<dbReference type="InterPro" id="IPR029006">
    <property type="entry name" value="ADF-H/Gelsolin-like_dom_sf"/>
</dbReference>
<dbReference type="InterPro" id="IPR002108">
    <property type="entry name" value="ADF-H"/>
</dbReference>
<dbReference type="Pfam" id="PF00241">
    <property type="entry name" value="Cofilin_ADF"/>
    <property type="match status" value="1"/>
</dbReference>